<dbReference type="InterPro" id="IPR035069">
    <property type="entry name" value="TTHA1013/TTHA0281-like"/>
</dbReference>
<dbReference type="eggNOG" id="COG1598">
    <property type="taxonomic scope" value="Bacteria"/>
</dbReference>
<keyword evidence="2" id="KW-1185">Reference proteome</keyword>
<dbReference type="PATRIC" id="fig|1158607.3.peg.587"/>
<dbReference type="SUPFAM" id="SSF143100">
    <property type="entry name" value="TTHA1013/TTHA0281-like"/>
    <property type="match status" value="1"/>
</dbReference>
<comment type="caution">
    <text evidence="1">The sequence shown here is derived from an EMBL/GenBank/DDBJ whole genome shotgun (WGS) entry which is preliminary data.</text>
</comment>
<protein>
    <submittedName>
        <fullName evidence="1">Uncharacterized protein</fullName>
    </submittedName>
</protein>
<sequence>MYIYYALFNLADDGINIEFPGLDGAFTFGSDMHDALYMAKDLLAGWLINAEDDGETIPEPLQPVEISVPKGDLLIPIEVNTDIYRLKFDNQAVKKTLTIPRYLDALGKEENINFSLVLTEALKEKLGV</sequence>
<dbReference type="STRING" id="160454.RV10_GL000878"/>
<dbReference type="Proteomes" id="UP000013782">
    <property type="component" value="Unassembled WGS sequence"/>
</dbReference>
<proteinExistence type="predicted"/>
<dbReference type="HOGENOM" id="CLU_114047_0_2_9"/>
<reference evidence="1 2" key="1">
    <citation type="submission" date="2013-02" db="EMBL/GenBank/DDBJ databases">
        <title>The Genome Sequence of Enterococcus pallens BAA-351.</title>
        <authorList>
            <consortium name="The Broad Institute Genome Sequencing Platform"/>
            <consortium name="The Broad Institute Genome Sequencing Center for Infectious Disease"/>
            <person name="Earl A.M."/>
            <person name="Gilmore M.S."/>
            <person name="Lebreton F."/>
            <person name="Walker B."/>
            <person name="Young S.K."/>
            <person name="Zeng Q."/>
            <person name="Gargeya S."/>
            <person name="Fitzgerald M."/>
            <person name="Haas B."/>
            <person name="Abouelleil A."/>
            <person name="Alvarado L."/>
            <person name="Arachchi H.M."/>
            <person name="Berlin A.M."/>
            <person name="Chapman S.B."/>
            <person name="Dewar J."/>
            <person name="Goldberg J."/>
            <person name="Griggs A."/>
            <person name="Gujja S."/>
            <person name="Hansen M."/>
            <person name="Howarth C."/>
            <person name="Imamovic A."/>
            <person name="Larimer J."/>
            <person name="McCowan C."/>
            <person name="Murphy C."/>
            <person name="Neiman D."/>
            <person name="Pearson M."/>
            <person name="Priest M."/>
            <person name="Roberts A."/>
            <person name="Saif S."/>
            <person name="Shea T."/>
            <person name="Sisk P."/>
            <person name="Sykes S."/>
            <person name="Wortman J."/>
            <person name="Nusbaum C."/>
            <person name="Birren B."/>
        </authorList>
    </citation>
    <scope>NUCLEOTIDE SEQUENCE [LARGE SCALE GENOMIC DNA]</scope>
    <source>
        <strain evidence="1 2">ATCC BAA-351</strain>
    </source>
</reference>
<evidence type="ECO:0000313" key="2">
    <source>
        <dbReference type="Proteomes" id="UP000013782"/>
    </source>
</evidence>
<dbReference type="Gene3D" id="3.30.160.250">
    <property type="match status" value="1"/>
</dbReference>
<evidence type="ECO:0000313" key="1">
    <source>
        <dbReference type="EMBL" id="EOH97914.1"/>
    </source>
</evidence>
<dbReference type="AlphaFoldDB" id="R2TCF9"/>
<organism evidence="1 2">
    <name type="scientific">Enterococcus pallens ATCC BAA-351</name>
    <dbReference type="NCBI Taxonomy" id="1158607"/>
    <lineage>
        <taxon>Bacteria</taxon>
        <taxon>Bacillati</taxon>
        <taxon>Bacillota</taxon>
        <taxon>Bacilli</taxon>
        <taxon>Lactobacillales</taxon>
        <taxon>Enterococcaceae</taxon>
        <taxon>Enterococcus</taxon>
    </lineage>
</organism>
<gene>
    <name evidence="1" type="ORF">UAU_00582</name>
</gene>
<dbReference type="OrthoDB" id="5419659at2"/>
<accession>R2TCF9</accession>
<dbReference type="RefSeq" id="WP_010755645.1">
    <property type="nucleotide sequence ID" value="NZ_ASWD01000002.1"/>
</dbReference>
<name>R2TCF9_9ENTE</name>
<dbReference type="EMBL" id="AJAQ01000001">
    <property type="protein sequence ID" value="EOH97914.1"/>
    <property type="molecule type" value="Genomic_DNA"/>
</dbReference>